<name>A0AAV5D593_ELECO</name>
<reference evidence="1" key="2">
    <citation type="submission" date="2021-12" db="EMBL/GenBank/DDBJ databases">
        <title>Resequencing data analysis of finger millet.</title>
        <authorList>
            <person name="Hatakeyama M."/>
            <person name="Aluri S."/>
            <person name="Balachadran M.T."/>
            <person name="Sivarajan S.R."/>
            <person name="Poveda L."/>
            <person name="Shimizu-Inatsugi R."/>
            <person name="Schlapbach R."/>
            <person name="Sreeman S.M."/>
            <person name="Shimizu K.K."/>
        </authorList>
    </citation>
    <scope>NUCLEOTIDE SEQUENCE</scope>
</reference>
<dbReference type="Proteomes" id="UP001054889">
    <property type="component" value="Unassembled WGS sequence"/>
</dbReference>
<dbReference type="EMBL" id="BQKI01000012">
    <property type="protein sequence ID" value="GJN05292.1"/>
    <property type="molecule type" value="Genomic_DNA"/>
</dbReference>
<comment type="caution">
    <text evidence="1">The sequence shown here is derived from an EMBL/GenBank/DDBJ whole genome shotgun (WGS) entry which is preliminary data.</text>
</comment>
<dbReference type="AlphaFoldDB" id="A0AAV5D593"/>
<sequence>MKKTLAYLAVAVVELTTSTMAPKASVEEIRPSVVQLSGWKSEAEASLATVTKDMGELRQQVAQIATNPILKVRPHELPGLMSTPPNLSALVLPLSSSALLVGAKKVCDPNASSSVLDTAPGLDGHRYDYKIQGLGTGDPPPLDPTLGKGTNLSPGSPLDLKVASDGGIRFGGGIHSMLPHMDFPVFDGGNPTSWQYKCEAYFRVYGVSPEYWVSLASMNLTSSAALWFQSQPHLYHADWGGFVEAVCYKFGRGEFQQVLRQFTGLKLLGIVV</sequence>
<protein>
    <submittedName>
        <fullName evidence="1">Uncharacterized protein</fullName>
    </submittedName>
</protein>
<evidence type="ECO:0000313" key="2">
    <source>
        <dbReference type="Proteomes" id="UP001054889"/>
    </source>
</evidence>
<evidence type="ECO:0000313" key="1">
    <source>
        <dbReference type="EMBL" id="GJN05292.1"/>
    </source>
</evidence>
<organism evidence="1 2">
    <name type="scientific">Eleusine coracana subsp. coracana</name>
    <dbReference type="NCBI Taxonomy" id="191504"/>
    <lineage>
        <taxon>Eukaryota</taxon>
        <taxon>Viridiplantae</taxon>
        <taxon>Streptophyta</taxon>
        <taxon>Embryophyta</taxon>
        <taxon>Tracheophyta</taxon>
        <taxon>Spermatophyta</taxon>
        <taxon>Magnoliopsida</taxon>
        <taxon>Liliopsida</taxon>
        <taxon>Poales</taxon>
        <taxon>Poaceae</taxon>
        <taxon>PACMAD clade</taxon>
        <taxon>Chloridoideae</taxon>
        <taxon>Cynodonteae</taxon>
        <taxon>Eleusininae</taxon>
        <taxon>Eleusine</taxon>
    </lineage>
</organism>
<proteinExistence type="predicted"/>
<keyword evidence="2" id="KW-1185">Reference proteome</keyword>
<reference evidence="1" key="1">
    <citation type="journal article" date="2018" name="DNA Res.">
        <title>Multiple hybrid de novo genome assembly of finger millet, an orphan allotetraploid crop.</title>
        <authorList>
            <person name="Hatakeyama M."/>
            <person name="Aluri S."/>
            <person name="Balachadran M.T."/>
            <person name="Sivarajan S.R."/>
            <person name="Patrignani A."/>
            <person name="Gruter S."/>
            <person name="Poveda L."/>
            <person name="Shimizu-Inatsugi R."/>
            <person name="Baeten J."/>
            <person name="Francoijs K.J."/>
            <person name="Nataraja K.N."/>
            <person name="Reddy Y.A.N."/>
            <person name="Phadnis S."/>
            <person name="Ravikumar R.L."/>
            <person name="Schlapbach R."/>
            <person name="Sreeman S.M."/>
            <person name="Shimizu K.K."/>
        </authorList>
    </citation>
    <scope>NUCLEOTIDE SEQUENCE</scope>
</reference>
<gene>
    <name evidence="1" type="primary">ga22910</name>
    <name evidence="1" type="ORF">PR202_ga22910</name>
</gene>
<accession>A0AAV5D593</accession>